<evidence type="ECO:0000256" key="1">
    <source>
        <dbReference type="ARBA" id="ARBA00000085"/>
    </source>
</evidence>
<dbReference type="Gene3D" id="3.30.450.20">
    <property type="entry name" value="PAS domain"/>
    <property type="match status" value="1"/>
</dbReference>
<feature type="domain" description="Histidine kinase" evidence="5">
    <location>
        <begin position="208"/>
        <end position="431"/>
    </location>
</feature>
<dbReference type="EMBL" id="CP048711">
    <property type="protein sequence ID" value="QIB64454.1"/>
    <property type="molecule type" value="Genomic_DNA"/>
</dbReference>
<evidence type="ECO:0000259" key="6">
    <source>
        <dbReference type="PROSITE" id="PS50110"/>
    </source>
</evidence>
<dbReference type="SMART" id="SM00448">
    <property type="entry name" value="REC"/>
    <property type="match status" value="1"/>
</dbReference>
<dbReference type="AlphaFoldDB" id="A0A6C0U4S7"/>
<dbReference type="Pfam" id="PF00072">
    <property type="entry name" value="Response_reg"/>
    <property type="match status" value="1"/>
</dbReference>
<reference evidence="7 8" key="1">
    <citation type="submission" date="2020-02" db="EMBL/GenBank/DDBJ databases">
        <title>Genome sequencing for Kineobactrum sp. M2.</title>
        <authorList>
            <person name="Park S.-J."/>
        </authorList>
    </citation>
    <scope>NUCLEOTIDE SEQUENCE [LARGE SCALE GENOMIC DNA]</scope>
    <source>
        <strain evidence="7 8">M2</strain>
    </source>
</reference>
<dbReference type="InterPro" id="IPR036097">
    <property type="entry name" value="HisK_dim/P_sf"/>
</dbReference>
<dbReference type="RefSeq" id="WP_163493704.1">
    <property type="nucleotide sequence ID" value="NZ_CP048711.1"/>
</dbReference>
<gene>
    <name evidence="7" type="ORF">G3T16_02615</name>
</gene>
<dbReference type="Gene3D" id="3.40.50.2300">
    <property type="match status" value="1"/>
</dbReference>
<dbReference type="InterPro" id="IPR003594">
    <property type="entry name" value="HATPase_dom"/>
</dbReference>
<dbReference type="KEGG" id="kim:G3T16_02615"/>
<dbReference type="Gene3D" id="3.30.565.10">
    <property type="entry name" value="Histidine kinase-like ATPase, C-terminal domain"/>
    <property type="match status" value="1"/>
</dbReference>
<feature type="modified residue" description="4-aspartylphosphate" evidence="4">
    <location>
        <position position="502"/>
    </location>
</feature>
<accession>A0A6C0U4S7</accession>
<dbReference type="InterPro" id="IPR005467">
    <property type="entry name" value="His_kinase_dom"/>
</dbReference>
<dbReference type="InterPro" id="IPR011006">
    <property type="entry name" value="CheY-like_superfamily"/>
</dbReference>
<dbReference type="SUPFAM" id="SSF47384">
    <property type="entry name" value="Homodimeric domain of signal transducing histidine kinase"/>
    <property type="match status" value="1"/>
</dbReference>
<dbReference type="InterPro" id="IPR004358">
    <property type="entry name" value="Sig_transdc_His_kin-like_C"/>
</dbReference>
<dbReference type="InterPro" id="IPR036890">
    <property type="entry name" value="HATPase_C_sf"/>
</dbReference>
<dbReference type="SUPFAM" id="SSF55874">
    <property type="entry name" value="ATPase domain of HSP90 chaperone/DNA topoisomerase II/histidine kinase"/>
    <property type="match status" value="1"/>
</dbReference>
<dbReference type="InterPro" id="IPR003661">
    <property type="entry name" value="HisK_dim/P_dom"/>
</dbReference>
<dbReference type="PROSITE" id="PS50109">
    <property type="entry name" value="HIS_KIN"/>
    <property type="match status" value="1"/>
</dbReference>
<dbReference type="SUPFAM" id="SSF52172">
    <property type="entry name" value="CheY-like"/>
    <property type="match status" value="1"/>
</dbReference>
<evidence type="ECO:0000256" key="4">
    <source>
        <dbReference type="PROSITE-ProRule" id="PRU00169"/>
    </source>
</evidence>
<dbReference type="GO" id="GO:0000155">
    <property type="term" value="F:phosphorelay sensor kinase activity"/>
    <property type="evidence" value="ECO:0007669"/>
    <property type="project" value="InterPro"/>
</dbReference>
<feature type="domain" description="Response regulatory" evidence="6">
    <location>
        <begin position="452"/>
        <end position="568"/>
    </location>
</feature>
<sequence length="572" mass="62734">MFPETRSPDIRGKFERALASGNSASFTFYFAALEAWFLANFYPGPEGLAIYFRDVSRERDREQQLQERMKELHCLYLVSSLSADQHRPIEKVLEDIVAVVPAALVHSDLAMARICHDETEFLSDGWSEPELATRVAIFQGNQEKGWVEIAYPATVEPAPGEGSPFLPEEREMLNVIAIHVSQMLANREASQRLAQSERLSAIGQLTGGVAHDFNNLLTVILGNAELLKEQLTDRQPLQALAEITATAAARGAELTNRLLAFSRRQALEPQVVDVNRLIADMEGMLRRALMEDIDFELVRAGGLWLTEVDPGQLESALLNLAINARDAMPGGGHLTVETANAMLDDAYADEHHEVKSGQYVLVSVSDTGTGMPGEIVSRAFEPFFTTKSLGKGSGLGLSMVYGFVKQSGGHAKIYSEPGEGTTVKLYFPRHDGGSESLPDPEPATTVTGGREHVLVVEDNDLVRQYVISLLQGLGYRVTSAGSGPEAVHILQESADIDLLFTDVVMPGGMNGRELADTAYQLHPGIRVLFTSGYTENAIVHHGRLDRGVQLLSKPYRRQELATKLRKVLDEAE</sequence>
<dbReference type="PROSITE" id="PS50110">
    <property type="entry name" value="RESPONSE_REGULATORY"/>
    <property type="match status" value="1"/>
</dbReference>
<evidence type="ECO:0000313" key="7">
    <source>
        <dbReference type="EMBL" id="QIB64454.1"/>
    </source>
</evidence>
<dbReference type="Pfam" id="PF02518">
    <property type="entry name" value="HATPase_c"/>
    <property type="match status" value="1"/>
</dbReference>
<dbReference type="Proteomes" id="UP000477680">
    <property type="component" value="Chromosome"/>
</dbReference>
<keyword evidence="8" id="KW-1185">Reference proteome</keyword>
<keyword evidence="3 4" id="KW-0597">Phosphoprotein</keyword>
<dbReference type="CDD" id="cd16919">
    <property type="entry name" value="HATPase_CckA-like"/>
    <property type="match status" value="1"/>
</dbReference>
<dbReference type="SMART" id="SM00388">
    <property type="entry name" value="HisKA"/>
    <property type="match status" value="1"/>
</dbReference>
<dbReference type="EC" id="2.7.13.3" evidence="2"/>
<dbReference type="PANTHER" id="PTHR43065:SF49">
    <property type="entry name" value="HISTIDINE KINASE"/>
    <property type="match status" value="1"/>
</dbReference>
<dbReference type="InterPro" id="IPR001789">
    <property type="entry name" value="Sig_transdc_resp-reg_receiver"/>
</dbReference>
<comment type="catalytic activity">
    <reaction evidence="1">
        <text>ATP + protein L-histidine = ADP + protein N-phospho-L-histidine.</text>
        <dbReference type="EC" id="2.7.13.3"/>
    </reaction>
</comment>
<evidence type="ECO:0000313" key="8">
    <source>
        <dbReference type="Proteomes" id="UP000477680"/>
    </source>
</evidence>
<dbReference type="CDD" id="cd18161">
    <property type="entry name" value="REC_hyHK_blue-like"/>
    <property type="match status" value="1"/>
</dbReference>
<dbReference type="PRINTS" id="PR00344">
    <property type="entry name" value="BCTRLSENSOR"/>
</dbReference>
<dbReference type="Pfam" id="PF00512">
    <property type="entry name" value="HisKA"/>
    <property type="match status" value="1"/>
</dbReference>
<dbReference type="CDD" id="cd00082">
    <property type="entry name" value="HisKA"/>
    <property type="match status" value="1"/>
</dbReference>
<dbReference type="Gene3D" id="1.10.287.130">
    <property type="match status" value="1"/>
</dbReference>
<evidence type="ECO:0000259" key="5">
    <source>
        <dbReference type="PROSITE" id="PS50109"/>
    </source>
</evidence>
<name>A0A6C0U4S7_9GAMM</name>
<evidence type="ECO:0000256" key="2">
    <source>
        <dbReference type="ARBA" id="ARBA00012438"/>
    </source>
</evidence>
<dbReference type="SMART" id="SM00387">
    <property type="entry name" value="HATPase_c"/>
    <property type="match status" value="1"/>
</dbReference>
<proteinExistence type="predicted"/>
<evidence type="ECO:0000256" key="3">
    <source>
        <dbReference type="ARBA" id="ARBA00022553"/>
    </source>
</evidence>
<organism evidence="7 8">
    <name type="scientific">Kineobactrum salinum</name>
    <dbReference type="NCBI Taxonomy" id="2708301"/>
    <lineage>
        <taxon>Bacteria</taxon>
        <taxon>Pseudomonadati</taxon>
        <taxon>Pseudomonadota</taxon>
        <taxon>Gammaproteobacteria</taxon>
        <taxon>Cellvibrionales</taxon>
        <taxon>Halieaceae</taxon>
        <taxon>Kineobactrum</taxon>
    </lineage>
</organism>
<protein>
    <recommendedName>
        <fullName evidence="2">histidine kinase</fullName>
        <ecNumber evidence="2">2.7.13.3</ecNumber>
    </recommendedName>
</protein>
<dbReference type="PANTHER" id="PTHR43065">
    <property type="entry name" value="SENSOR HISTIDINE KINASE"/>
    <property type="match status" value="1"/>
</dbReference>